<feature type="transmembrane region" description="Helical" evidence="1">
    <location>
        <begin position="20"/>
        <end position="40"/>
    </location>
</feature>
<keyword evidence="1" id="KW-0812">Transmembrane</keyword>
<name>W2XYT5_PHYNI</name>
<evidence type="ECO:0000313" key="3">
    <source>
        <dbReference type="Proteomes" id="UP000018948"/>
    </source>
</evidence>
<protein>
    <submittedName>
        <fullName evidence="2">Uncharacterized protein</fullName>
    </submittedName>
</protein>
<dbReference type="Proteomes" id="UP000018948">
    <property type="component" value="Unassembled WGS sequence"/>
</dbReference>
<gene>
    <name evidence="2" type="ORF">F442_23175</name>
</gene>
<comment type="caution">
    <text evidence="2">The sequence shown here is derived from an EMBL/GenBank/DDBJ whole genome shotgun (WGS) entry which is preliminary data.</text>
</comment>
<evidence type="ECO:0000313" key="2">
    <source>
        <dbReference type="EMBL" id="ETP27548.1"/>
    </source>
</evidence>
<sequence length="66" mass="7558">MVNTACSGIIYGLRRSVRKMILRSMVPMRIYTLTTGILLTLVLARLVLVIATQTIRLIMLLIWILR</sequence>
<reference evidence="2 3" key="1">
    <citation type="submission" date="2013-11" db="EMBL/GenBank/DDBJ databases">
        <title>The Genome Sequence of Phytophthora parasitica P10297.</title>
        <authorList>
            <consortium name="The Broad Institute Genomics Platform"/>
            <person name="Russ C."/>
            <person name="Tyler B."/>
            <person name="Panabieres F."/>
            <person name="Shan W."/>
            <person name="Tripathy S."/>
            <person name="Grunwald N."/>
            <person name="Machado M."/>
            <person name="Johnson C.S."/>
            <person name="Walker B."/>
            <person name="Young S.K."/>
            <person name="Zeng Q."/>
            <person name="Gargeya S."/>
            <person name="Fitzgerald M."/>
            <person name="Haas B."/>
            <person name="Abouelleil A."/>
            <person name="Allen A.W."/>
            <person name="Alvarado L."/>
            <person name="Arachchi H.M."/>
            <person name="Berlin A.M."/>
            <person name="Chapman S.B."/>
            <person name="Gainer-Dewar J."/>
            <person name="Goldberg J."/>
            <person name="Griggs A."/>
            <person name="Gujja S."/>
            <person name="Hansen M."/>
            <person name="Howarth C."/>
            <person name="Imamovic A."/>
            <person name="Ireland A."/>
            <person name="Larimer J."/>
            <person name="McCowan C."/>
            <person name="Murphy C."/>
            <person name="Pearson M."/>
            <person name="Poon T.W."/>
            <person name="Priest M."/>
            <person name="Roberts A."/>
            <person name="Saif S."/>
            <person name="Shea T."/>
            <person name="Sisk P."/>
            <person name="Sykes S."/>
            <person name="Wortman J."/>
            <person name="Nusbaum C."/>
            <person name="Birren B."/>
        </authorList>
    </citation>
    <scope>NUCLEOTIDE SEQUENCE [LARGE SCALE GENOMIC DNA]</scope>
    <source>
        <strain evidence="2 3">P10297</strain>
    </source>
</reference>
<keyword evidence="1" id="KW-1133">Transmembrane helix</keyword>
<keyword evidence="1" id="KW-0472">Membrane</keyword>
<proteinExistence type="predicted"/>
<organism evidence="2 3">
    <name type="scientific">Phytophthora nicotianae P10297</name>
    <dbReference type="NCBI Taxonomy" id="1317064"/>
    <lineage>
        <taxon>Eukaryota</taxon>
        <taxon>Sar</taxon>
        <taxon>Stramenopiles</taxon>
        <taxon>Oomycota</taxon>
        <taxon>Peronosporomycetes</taxon>
        <taxon>Peronosporales</taxon>
        <taxon>Peronosporaceae</taxon>
        <taxon>Phytophthora</taxon>
    </lineage>
</organism>
<evidence type="ECO:0000256" key="1">
    <source>
        <dbReference type="SAM" id="Phobius"/>
    </source>
</evidence>
<dbReference type="AlphaFoldDB" id="W2XYT5"/>
<dbReference type="EMBL" id="ANIY01005749">
    <property type="protein sequence ID" value="ETP27548.1"/>
    <property type="molecule type" value="Genomic_DNA"/>
</dbReference>
<feature type="transmembrane region" description="Helical" evidence="1">
    <location>
        <begin position="46"/>
        <end position="65"/>
    </location>
</feature>
<accession>W2XYT5</accession>